<dbReference type="EMBL" id="CM003535">
    <property type="protein sequence ID" value="RCV38274.1"/>
    <property type="molecule type" value="Genomic_DNA"/>
</dbReference>
<dbReference type="Pfam" id="PF00280">
    <property type="entry name" value="potato_inhibit"/>
    <property type="match status" value="1"/>
</dbReference>
<comment type="similarity">
    <text evidence="1">Belongs to the protease inhibitor I13 (potato type I serine protease inhibitor) family.</text>
</comment>
<evidence type="ECO:0000256" key="2">
    <source>
        <dbReference type="ARBA" id="ARBA00022690"/>
    </source>
</evidence>
<dbReference type="InterPro" id="IPR036354">
    <property type="entry name" value="Prot_inh_pot1_sf"/>
</dbReference>
<protein>
    <submittedName>
        <fullName evidence="4">Uncharacterized protein</fullName>
    </submittedName>
</protein>
<dbReference type="GO" id="GO:0009611">
    <property type="term" value="P:response to wounding"/>
    <property type="evidence" value="ECO:0007669"/>
    <property type="project" value="InterPro"/>
</dbReference>
<dbReference type="AlphaFoldDB" id="A0A368S7E7"/>
<evidence type="ECO:0000256" key="3">
    <source>
        <dbReference type="ARBA" id="ARBA00022900"/>
    </source>
</evidence>
<dbReference type="GO" id="GO:0004867">
    <property type="term" value="F:serine-type endopeptidase inhibitor activity"/>
    <property type="evidence" value="ECO:0007669"/>
    <property type="project" value="UniProtKB-KW"/>
</dbReference>
<accession>A0A368S7E7</accession>
<evidence type="ECO:0000256" key="1">
    <source>
        <dbReference type="ARBA" id="ARBA00008210"/>
    </source>
</evidence>
<organism evidence="4">
    <name type="scientific">Setaria italica</name>
    <name type="common">Foxtail millet</name>
    <name type="synonym">Panicum italicum</name>
    <dbReference type="NCBI Taxonomy" id="4555"/>
    <lineage>
        <taxon>Eukaryota</taxon>
        <taxon>Viridiplantae</taxon>
        <taxon>Streptophyta</taxon>
        <taxon>Embryophyta</taxon>
        <taxon>Tracheophyta</taxon>
        <taxon>Spermatophyta</taxon>
        <taxon>Magnoliopsida</taxon>
        <taxon>Liliopsida</taxon>
        <taxon>Poales</taxon>
        <taxon>Poaceae</taxon>
        <taxon>PACMAD clade</taxon>
        <taxon>Panicoideae</taxon>
        <taxon>Panicodae</taxon>
        <taxon>Paniceae</taxon>
        <taxon>Cenchrinae</taxon>
        <taxon>Setaria</taxon>
    </lineage>
</organism>
<dbReference type="SUPFAM" id="SSF54654">
    <property type="entry name" value="CI-2 family of serine protease inhibitors"/>
    <property type="match status" value="1"/>
</dbReference>
<reference evidence="4" key="1">
    <citation type="journal article" date="2012" name="Nat. Biotechnol.">
        <title>Reference genome sequence of the model plant Setaria.</title>
        <authorList>
            <person name="Bennetzen J.L."/>
            <person name="Schmutz J."/>
            <person name="Wang H."/>
            <person name="Percifield R."/>
            <person name="Hawkins J."/>
            <person name="Pontaroli A.C."/>
            <person name="Estep M."/>
            <person name="Feng L."/>
            <person name="Vaughn J.N."/>
            <person name="Grimwood J."/>
            <person name="Jenkins J."/>
            <person name="Barry K."/>
            <person name="Lindquist E."/>
            <person name="Hellsten U."/>
            <person name="Deshpande S."/>
            <person name="Wang X."/>
            <person name="Wu X."/>
            <person name="Mitros T."/>
            <person name="Triplett J."/>
            <person name="Yang X."/>
            <person name="Ye C.Y."/>
            <person name="Mauro-Herrera M."/>
            <person name="Wang L."/>
            <person name="Li P."/>
            <person name="Sharma M."/>
            <person name="Sharma R."/>
            <person name="Ronald P.C."/>
            <person name="Panaud O."/>
            <person name="Kellogg E.A."/>
            <person name="Brutnell T.P."/>
            <person name="Doust A.N."/>
            <person name="Tuskan G.A."/>
            <person name="Rokhsar D."/>
            <person name="Devos K.M."/>
        </authorList>
    </citation>
    <scope>NUCLEOTIDE SEQUENCE [LARGE SCALE GENOMIC DNA]</scope>
    <source>
        <strain evidence="4">Yugu1</strain>
    </source>
</reference>
<dbReference type="Gene3D" id="3.30.10.10">
    <property type="entry name" value="Trypsin Inhibitor V, subunit A"/>
    <property type="match status" value="1"/>
</dbReference>
<reference evidence="4" key="2">
    <citation type="submission" date="2015-07" db="EMBL/GenBank/DDBJ databases">
        <authorList>
            <person name="Noorani M."/>
        </authorList>
    </citation>
    <scope>NUCLEOTIDE SEQUENCE</scope>
    <source>
        <strain evidence="4">Yugu1</strain>
    </source>
</reference>
<evidence type="ECO:0000313" key="4">
    <source>
        <dbReference type="EMBL" id="RCV38274.1"/>
    </source>
</evidence>
<dbReference type="OrthoDB" id="10013825at2759"/>
<keyword evidence="2" id="KW-0646">Protease inhibitor</keyword>
<gene>
    <name evidence="4" type="ORF">SETIT_8G129400v2</name>
</gene>
<sequence>MAGIPERQSWPDLLGKKADYAKKVIEQDRPDLRVEMKNRGEPEPPIEELDRVIIWTSGYPFYYVVEVPTQG</sequence>
<dbReference type="InterPro" id="IPR000864">
    <property type="entry name" value="Prot_inh_pot1"/>
</dbReference>
<keyword evidence="3" id="KW-0722">Serine protease inhibitor</keyword>
<proteinExistence type="inferred from homology"/>
<name>A0A368S7E7_SETIT</name>